<dbReference type="PANTHER" id="PTHR43737">
    <property type="entry name" value="BLL7424 PROTEIN"/>
    <property type="match status" value="1"/>
</dbReference>
<dbReference type="Proteomes" id="UP000318704">
    <property type="component" value="Chromosome"/>
</dbReference>
<dbReference type="EMBL" id="CP037920">
    <property type="protein sequence ID" value="QDU00255.1"/>
    <property type="molecule type" value="Genomic_DNA"/>
</dbReference>
<name>A0A517W4S1_9PLAN</name>
<protein>
    <recommendedName>
        <fullName evidence="3">Sulfatase</fullName>
    </recommendedName>
</protein>
<dbReference type="Pfam" id="PF07394">
    <property type="entry name" value="DUF1501"/>
    <property type="match status" value="1"/>
</dbReference>
<proteinExistence type="predicted"/>
<gene>
    <name evidence="1" type="ORF">V144x_57680</name>
</gene>
<organism evidence="1 2">
    <name type="scientific">Gimesia aquarii</name>
    <dbReference type="NCBI Taxonomy" id="2527964"/>
    <lineage>
        <taxon>Bacteria</taxon>
        <taxon>Pseudomonadati</taxon>
        <taxon>Planctomycetota</taxon>
        <taxon>Planctomycetia</taxon>
        <taxon>Planctomycetales</taxon>
        <taxon>Planctomycetaceae</taxon>
        <taxon>Gimesia</taxon>
    </lineage>
</organism>
<dbReference type="RefSeq" id="WP_144990452.1">
    <property type="nucleotide sequence ID" value="NZ_CP037920.1"/>
</dbReference>
<dbReference type="SUPFAM" id="SSF53649">
    <property type="entry name" value="Alkaline phosphatase-like"/>
    <property type="match status" value="1"/>
</dbReference>
<evidence type="ECO:0000313" key="1">
    <source>
        <dbReference type="EMBL" id="QDU00255.1"/>
    </source>
</evidence>
<dbReference type="AlphaFoldDB" id="A0A517W4S1"/>
<dbReference type="PANTHER" id="PTHR43737:SF1">
    <property type="entry name" value="DUF1501 DOMAIN-CONTAINING PROTEIN"/>
    <property type="match status" value="1"/>
</dbReference>
<reference evidence="1 2" key="1">
    <citation type="submission" date="2019-03" db="EMBL/GenBank/DDBJ databases">
        <title>Deep-cultivation of Planctomycetes and their phenomic and genomic characterization uncovers novel biology.</title>
        <authorList>
            <person name="Wiegand S."/>
            <person name="Jogler M."/>
            <person name="Boedeker C."/>
            <person name="Pinto D."/>
            <person name="Vollmers J."/>
            <person name="Rivas-Marin E."/>
            <person name="Kohn T."/>
            <person name="Peeters S.H."/>
            <person name="Heuer A."/>
            <person name="Rast P."/>
            <person name="Oberbeckmann S."/>
            <person name="Bunk B."/>
            <person name="Jeske O."/>
            <person name="Meyerdierks A."/>
            <person name="Storesund J.E."/>
            <person name="Kallscheuer N."/>
            <person name="Luecker S."/>
            <person name="Lage O.M."/>
            <person name="Pohl T."/>
            <person name="Merkel B.J."/>
            <person name="Hornburger P."/>
            <person name="Mueller R.-W."/>
            <person name="Bruemmer F."/>
            <person name="Labrenz M."/>
            <person name="Spormann A.M."/>
            <person name="Op den Camp H."/>
            <person name="Overmann J."/>
            <person name="Amann R."/>
            <person name="Jetten M.S.M."/>
            <person name="Mascher T."/>
            <person name="Medema M.H."/>
            <person name="Devos D.P."/>
            <person name="Kaster A.-K."/>
            <person name="Ovreas L."/>
            <person name="Rohde M."/>
            <person name="Galperin M.Y."/>
            <person name="Jogler C."/>
        </authorList>
    </citation>
    <scope>NUCLEOTIDE SEQUENCE [LARGE SCALE GENOMIC DNA]</scope>
    <source>
        <strain evidence="1 2">V144</strain>
    </source>
</reference>
<dbReference type="InterPro" id="IPR017850">
    <property type="entry name" value="Alkaline_phosphatase_core_sf"/>
</dbReference>
<evidence type="ECO:0008006" key="3">
    <source>
        <dbReference type="Google" id="ProtNLM"/>
    </source>
</evidence>
<dbReference type="KEGG" id="gaw:V144x_57680"/>
<accession>A0A517W4S1</accession>
<sequence>MKNVSKNCNGITRRNCLQLGLGALTGLGMVDLLRLQSLAKGTTAQQPKAKAKSVILIWMDGGPTHYETFDPKPEAPVEIRGEFNPIATKVPGVQFSQHMTRLASIFDKYTVIRSIRHNQGNHGAGNHYMMTGAPPRIPVGCGSFVSFHPSMGSVVAHQKPTTNNLPAYFSMPRMSRSGGPNFLGAKYAPFVVSDNPNSKGFRVRDLALPSGLTDQRYEGRRNLREQVDQLKRIKDKVAGDPVASLDEYYEQGFSLVASSEAQKAFQIESESDKLRDKYGRTSFGQRALLARRLSEAGVPFITLYEGGWDHHGSLFKTFNSRMPAFENTIATLIEDLDERGLLETTMVLALGEFGRTPKINPGGGRDHWSNAMSVLMAGGGVPGGLALGATDKAGYSAVERVLSPENFVSTIYTKMGIDPDKVLYTPEGRPSHLVSDPTPIPELFV</sequence>
<evidence type="ECO:0000313" key="2">
    <source>
        <dbReference type="Proteomes" id="UP000318704"/>
    </source>
</evidence>
<dbReference type="InterPro" id="IPR010869">
    <property type="entry name" value="DUF1501"/>
</dbReference>